<evidence type="ECO:0000313" key="9">
    <source>
        <dbReference type="Proteomes" id="UP000580250"/>
    </source>
</evidence>
<reference evidence="8 9" key="1">
    <citation type="submission" date="2020-08" db="EMBL/GenBank/DDBJ databases">
        <authorList>
            <person name="Koutsovoulos G."/>
            <person name="Danchin GJ E."/>
        </authorList>
    </citation>
    <scope>NUCLEOTIDE SEQUENCE [LARGE SCALE GENOMIC DNA]</scope>
</reference>
<evidence type="ECO:0000256" key="1">
    <source>
        <dbReference type="ARBA" id="ARBA00004141"/>
    </source>
</evidence>
<gene>
    <name evidence="8" type="ORF">MENT_LOCUS34237</name>
</gene>
<feature type="transmembrane region" description="Helical" evidence="6">
    <location>
        <begin position="76"/>
        <end position="97"/>
    </location>
</feature>
<organism evidence="8 9">
    <name type="scientific">Meloidogyne enterolobii</name>
    <name type="common">Root-knot nematode worm</name>
    <name type="synonym">Meloidogyne mayaguensis</name>
    <dbReference type="NCBI Taxonomy" id="390850"/>
    <lineage>
        <taxon>Eukaryota</taxon>
        <taxon>Metazoa</taxon>
        <taxon>Ecdysozoa</taxon>
        <taxon>Nematoda</taxon>
        <taxon>Chromadorea</taxon>
        <taxon>Rhabditida</taxon>
        <taxon>Tylenchina</taxon>
        <taxon>Tylenchomorpha</taxon>
        <taxon>Tylenchoidea</taxon>
        <taxon>Meloidogynidae</taxon>
        <taxon>Meloidogyninae</taxon>
        <taxon>Meloidogyne</taxon>
    </lineage>
</organism>
<dbReference type="PANTHER" id="PTHR22950:SF472">
    <property type="entry name" value="AMINO ACID TRANSPORTER TRANSMEMBRANE DOMAIN-CONTAINING PROTEIN"/>
    <property type="match status" value="1"/>
</dbReference>
<feature type="transmembrane region" description="Helical" evidence="6">
    <location>
        <begin position="317"/>
        <end position="339"/>
    </location>
</feature>
<keyword evidence="4 6" id="KW-0472">Membrane</keyword>
<dbReference type="GO" id="GO:0015179">
    <property type="term" value="F:L-amino acid transmembrane transporter activity"/>
    <property type="evidence" value="ECO:0007669"/>
    <property type="project" value="TreeGrafter"/>
</dbReference>
<feature type="domain" description="Amino acid transporter transmembrane" evidence="7">
    <location>
        <begin position="46"/>
        <end position="442"/>
    </location>
</feature>
<feature type="transmembrane region" description="Helical" evidence="6">
    <location>
        <begin position="425"/>
        <end position="450"/>
    </location>
</feature>
<dbReference type="GO" id="GO:0005774">
    <property type="term" value="C:vacuolar membrane"/>
    <property type="evidence" value="ECO:0007669"/>
    <property type="project" value="TreeGrafter"/>
</dbReference>
<feature type="transmembrane region" description="Helical" evidence="6">
    <location>
        <begin position="243"/>
        <end position="261"/>
    </location>
</feature>
<accession>A0A6V7W4U1</accession>
<evidence type="ECO:0000256" key="4">
    <source>
        <dbReference type="ARBA" id="ARBA00023136"/>
    </source>
</evidence>
<feature type="region of interest" description="Disordered" evidence="5">
    <location>
        <begin position="1"/>
        <end position="24"/>
    </location>
</feature>
<dbReference type="Proteomes" id="UP000580250">
    <property type="component" value="Unassembled WGS sequence"/>
</dbReference>
<protein>
    <recommendedName>
        <fullName evidence="7">Amino acid transporter transmembrane domain-containing protein</fullName>
    </recommendedName>
</protein>
<dbReference type="OrthoDB" id="1684102at2759"/>
<evidence type="ECO:0000313" key="8">
    <source>
        <dbReference type="EMBL" id="CAD2182052.1"/>
    </source>
</evidence>
<dbReference type="PANTHER" id="PTHR22950">
    <property type="entry name" value="AMINO ACID TRANSPORTER"/>
    <property type="match status" value="1"/>
</dbReference>
<keyword evidence="2 6" id="KW-0812">Transmembrane</keyword>
<dbReference type="EMBL" id="CAJEWN010000419">
    <property type="protein sequence ID" value="CAD2182052.1"/>
    <property type="molecule type" value="Genomic_DNA"/>
</dbReference>
<evidence type="ECO:0000259" key="7">
    <source>
        <dbReference type="Pfam" id="PF01490"/>
    </source>
</evidence>
<feature type="transmembrane region" description="Helical" evidence="6">
    <location>
        <begin position="385"/>
        <end position="405"/>
    </location>
</feature>
<feature type="compositionally biased region" description="Polar residues" evidence="5">
    <location>
        <begin position="12"/>
        <end position="23"/>
    </location>
</feature>
<evidence type="ECO:0000256" key="3">
    <source>
        <dbReference type="ARBA" id="ARBA00022989"/>
    </source>
</evidence>
<feature type="transmembrane region" description="Helical" evidence="6">
    <location>
        <begin position="139"/>
        <end position="158"/>
    </location>
</feature>
<dbReference type="Pfam" id="PF01490">
    <property type="entry name" value="Aa_trans"/>
    <property type="match status" value="1"/>
</dbReference>
<comment type="subcellular location">
    <subcellularLocation>
        <location evidence="1">Membrane</location>
        <topology evidence="1">Multi-pass membrane protein</topology>
    </subcellularLocation>
</comment>
<feature type="transmembrane region" description="Helical" evidence="6">
    <location>
        <begin position="273"/>
        <end position="297"/>
    </location>
</feature>
<proteinExistence type="predicted"/>
<keyword evidence="3 6" id="KW-1133">Transmembrane helix</keyword>
<feature type="transmembrane region" description="Helical" evidence="6">
    <location>
        <begin position="360"/>
        <end position="379"/>
    </location>
</feature>
<evidence type="ECO:0000256" key="6">
    <source>
        <dbReference type="SAM" id="Phobius"/>
    </source>
</evidence>
<sequence length="456" mass="50798">MQNKYPDPETESAMSGVSNTTPMNIDPTISHEMLFSERPRTAFTMSPDQALFSLVKVMLGTGLLSLPLAFKHSGLWLGLFLLIIICGVCTYCCRNLVHSSVFLCNRKRQEIMDYGNVMRNAIECGPPWINQRGYFFKQLVNSTMFIAQLGFCCVYFVFMADNLKQFFDETSCIHISQAGWIAMLLVPTLGLCTIRQLKMLAPLALIANIFYLAAVAIIVAYLVTHLNPIKDAPAVGNLTELPLFFGTVMFAFEGVAVVLPIENKLINPVDFIAANGVLNTACFIVLAVYATTGFYGYLAFGSHVKDTVTLNLPNEPFYQVIKIMLVGCILVSYPLQFYVPMERVEKWVSRKIPIEWQNPIVYILRYSMVILTCLIAELIPHLGLFISLVGAFAGTALALIFPAMIDLLCNYSQMKLTRGIWIKNIFLFGFGVLGLLTGTYASLTQIAYAFGVEDKT</sequence>
<comment type="caution">
    <text evidence="8">The sequence shown here is derived from an EMBL/GenBank/DDBJ whole genome shotgun (WGS) entry which is preliminary data.</text>
</comment>
<feature type="transmembrane region" description="Helical" evidence="6">
    <location>
        <begin position="50"/>
        <end position="70"/>
    </location>
</feature>
<feature type="transmembrane region" description="Helical" evidence="6">
    <location>
        <begin position="201"/>
        <end position="223"/>
    </location>
</feature>
<feature type="transmembrane region" description="Helical" evidence="6">
    <location>
        <begin position="178"/>
        <end position="194"/>
    </location>
</feature>
<dbReference type="InterPro" id="IPR013057">
    <property type="entry name" value="AA_transpt_TM"/>
</dbReference>
<name>A0A6V7W4U1_MELEN</name>
<evidence type="ECO:0000256" key="5">
    <source>
        <dbReference type="SAM" id="MobiDB-lite"/>
    </source>
</evidence>
<dbReference type="AlphaFoldDB" id="A0A6V7W4U1"/>
<evidence type="ECO:0000256" key="2">
    <source>
        <dbReference type="ARBA" id="ARBA00022692"/>
    </source>
</evidence>